<dbReference type="EMBL" id="JACIIV010000026">
    <property type="protein sequence ID" value="MBB6228891.1"/>
    <property type="molecule type" value="Genomic_DNA"/>
</dbReference>
<feature type="non-terminal residue" evidence="2">
    <location>
        <position position="1"/>
    </location>
</feature>
<feature type="domain" description="CHAT" evidence="1">
    <location>
        <begin position="6"/>
        <end position="143"/>
    </location>
</feature>
<gene>
    <name evidence="2" type="ORF">FHS79_003084</name>
</gene>
<dbReference type="InterPro" id="IPR024983">
    <property type="entry name" value="CHAT_dom"/>
</dbReference>
<protein>
    <submittedName>
        <fullName evidence="2">CHAT domain-containing protein</fullName>
    </submittedName>
</protein>
<comment type="caution">
    <text evidence="2">The sequence shown here is derived from an EMBL/GenBank/DDBJ whole genome shotgun (WGS) entry which is preliminary data.</text>
</comment>
<organism evidence="2 3">
    <name type="scientific">Polymorphobacter multimanifer</name>
    <dbReference type="NCBI Taxonomy" id="1070431"/>
    <lineage>
        <taxon>Bacteria</taxon>
        <taxon>Pseudomonadati</taxon>
        <taxon>Pseudomonadota</taxon>
        <taxon>Alphaproteobacteria</taxon>
        <taxon>Sphingomonadales</taxon>
        <taxon>Sphingosinicellaceae</taxon>
        <taxon>Polymorphobacter</taxon>
    </lineage>
</organism>
<evidence type="ECO:0000259" key="1">
    <source>
        <dbReference type="Pfam" id="PF12770"/>
    </source>
</evidence>
<dbReference type="Proteomes" id="UP000538147">
    <property type="component" value="Unassembled WGS sequence"/>
</dbReference>
<name>A0A841LB55_9SPHN</name>
<dbReference type="RefSeq" id="WP_184202055.1">
    <property type="nucleotide sequence ID" value="NZ_JACIIV010000026.1"/>
</dbReference>
<proteinExistence type="predicted"/>
<keyword evidence="3" id="KW-1185">Reference proteome</keyword>
<reference evidence="2 3" key="1">
    <citation type="submission" date="2020-08" db="EMBL/GenBank/DDBJ databases">
        <title>Genomic Encyclopedia of Type Strains, Phase IV (KMG-IV): sequencing the most valuable type-strain genomes for metagenomic binning, comparative biology and taxonomic classification.</title>
        <authorList>
            <person name="Goeker M."/>
        </authorList>
    </citation>
    <scope>NUCLEOTIDE SEQUENCE [LARGE SCALE GENOMIC DNA]</scope>
    <source>
        <strain evidence="2 3">DSM 102189</strain>
    </source>
</reference>
<accession>A0A841LB55</accession>
<sequence length="149" mass="15360">GAQPALLTSFGAQGPGTAISDGLLTFREIFDLRLDAETVILSACDTAGMATVSATREAGIATGGNFALDGLVRAFVGAGSRTVVASHWPVPDDFGATQRLISGLFDPNAKAVGEAMQTAAARLMDDAETSHPYYWSAFAIVGDAARPVQ</sequence>
<dbReference type="Pfam" id="PF12770">
    <property type="entry name" value="CHAT"/>
    <property type="match status" value="1"/>
</dbReference>
<evidence type="ECO:0000313" key="3">
    <source>
        <dbReference type="Proteomes" id="UP000538147"/>
    </source>
</evidence>
<dbReference type="AlphaFoldDB" id="A0A841LB55"/>
<evidence type="ECO:0000313" key="2">
    <source>
        <dbReference type="EMBL" id="MBB6228891.1"/>
    </source>
</evidence>